<gene>
    <name evidence="2" type="ORF">SAMN02745150_01380</name>
</gene>
<feature type="transmembrane region" description="Helical" evidence="1">
    <location>
        <begin position="265"/>
        <end position="288"/>
    </location>
</feature>
<evidence type="ECO:0000313" key="2">
    <source>
        <dbReference type="EMBL" id="SFB93659.1"/>
    </source>
</evidence>
<dbReference type="InterPro" id="IPR045691">
    <property type="entry name" value="DUF6056"/>
</dbReference>
<feature type="transmembrane region" description="Helical" evidence="1">
    <location>
        <begin position="108"/>
        <end position="130"/>
    </location>
</feature>
<dbReference type="AlphaFoldDB" id="A0A1I1F2I9"/>
<dbReference type="Proteomes" id="UP000240042">
    <property type="component" value="Unassembled WGS sequence"/>
</dbReference>
<dbReference type="Pfam" id="PF19528">
    <property type="entry name" value="DUF6056"/>
    <property type="match status" value="1"/>
</dbReference>
<reference evidence="3" key="1">
    <citation type="submission" date="2016-10" db="EMBL/GenBank/DDBJ databases">
        <authorList>
            <person name="Varghese N."/>
            <person name="Submissions S."/>
        </authorList>
    </citation>
    <scope>NUCLEOTIDE SEQUENCE [LARGE SCALE GENOMIC DNA]</scope>
    <source>
        <strain evidence="3">ATCC 43811</strain>
    </source>
</reference>
<evidence type="ECO:0000313" key="3">
    <source>
        <dbReference type="Proteomes" id="UP000240042"/>
    </source>
</evidence>
<feature type="transmembrane region" description="Helical" evidence="1">
    <location>
        <begin position="300"/>
        <end position="322"/>
    </location>
</feature>
<feature type="transmembrane region" description="Helical" evidence="1">
    <location>
        <begin position="204"/>
        <end position="222"/>
    </location>
</feature>
<feature type="transmembrane region" description="Helical" evidence="1">
    <location>
        <begin position="166"/>
        <end position="192"/>
    </location>
</feature>
<sequence>MRINTVKWYILFLLIYGIMLASNLLFPITYDDDFAYSVMGNPFLLQWNEYLAWHGRLVSHTLLRIILQLPAPIEELVFSGVILWVIITCYRAVNPKFIRNSGKHDFQLFILLFCLLFVFIPVSSTAYVMVTFFMSNLFAIGLICWFLTPYSLLMSTPPSMVPSRMFWLSALLAGASHEQAVALLPLLLILYIILKYKKIMVPRWFWTGFIFFFLGMLVILLSPGSPTRIEKGYGNAQQWQFLGQTLNWVELGPIRYAYSLFHHLFLAHGAYIPNTLPYFIIIGILMYFVLKKVSPWNGRLFQIFVFIAASLGMTVIMMFSPLYYEANLLFGMVFLFIALVMLVKLFWELYPDSKMIPLAIKLVILTAFIIFGIQCFAWNHYRKEYNYVVELINEAKVAQNPEVKVPAFTQFAIKTPLGNIYPVYLQRTPIFYTRMAEYYQSPPIIPPDFVTNR</sequence>
<dbReference type="RefSeq" id="WP_092320005.1">
    <property type="nucleotide sequence ID" value="NZ_FOKY01000024.1"/>
</dbReference>
<keyword evidence="1" id="KW-0812">Transmembrane</keyword>
<feature type="transmembrane region" description="Helical" evidence="1">
    <location>
        <begin position="359"/>
        <end position="381"/>
    </location>
</feature>
<feature type="transmembrane region" description="Helical" evidence="1">
    <location>
        <begin position="76"/>
        <end position="93"/>
    </location>
</feature>
<feature type="transmembrane region" description="Helical" evidence="1">
    <location>
        <begin position="9"/>
        <end position="30"/>
    </location>
</feature>
<organism evidence="2 3">
    <name type="scientific">Brevinema andersonii</name>
    <dbReference type="NCBI Taxonomy" id="34097"/>
    <lineage>
        <taxon>Bacteria</taxon>
        <taxon>Pseudomonadati</taxon>
        <taxon>Spirochaetota</taxon>
        <taxon>Spirochaetia</taxon>
        <taxon>Brevinematales</taxon>
        <taxon>Brevinemataceae</taxon>
        <taxon>Brevinema</taxon>
    </lineage>
</organism>
<accession>A0A1I1F2I9</accession>
<keyword evidence="1" id="KW-1133">Transmembrane helix</keyword>
<keyword evidence="3" id="KW-1185">Reference proteome</keyword>
<evidence type="ECO:0000256" key="1">
    <source>
        <dbReference type="SAM" id="Phobius"/>
    </source>
</evidence>
<protein>
    <recommendedName>
        <fullName evidence="4">Glucosyl transferase GtrII</fullName>
    </recommendedName>
</protein>
<proteinExistence type="predicted"/>
<evidence type="ECO:0008006" key="4">
    <source>
        <dbReference type="Google" id="ProtNLM"/>
    </source>
</evidence>
<feature type="transmembrane region" description="Helical" evidence="1">
    <location>
        <begin position="328"/>
        <end position="347"/>
    </location>
</feature>
<keyword evidence="1" id="KW-0472">Membrane</keyword>
<feature type="transmembrane region" description="Helical" evidence="1">
    <location>
        <begin position="137"/>
        <end position="154"/>
    </location>
</feature>
<dbReference type="EMBL" id="FOKY01000024">
    <property type="protein sequence ID" value="SFB93659.1"/>
    <property type="molecule type" value="Genomic_DNA"/>
</dbReference>
<dbReference type="OrthoDB" id="1071238at2"/>
<name>A0A1I1F2I9_BREAD</name>